<dbReference type="AlphaFoldDB" id="A0ABD5VFQ5"/>
<dbReference type="RefSeq" id="WP_336350850.1">
    <property type="nucleotide sequence ID" value="NZ_JAZAQL010000002.1"/>
</dbReference>
<evidence type="ECO:0000313" key="2">
    <source>
        <dbReference type="EMBL" id="MFC6953901.1"/>
    </source>
</evidence>
<name>A0ABD5VFQ5_9EURY</name>
<feature type="transmembrane region" description="Helical" evidence="1">
    <location>
        <begin position="43"/>
        <end position="62"/>
    </location>
</feature>
<sequence length="129" mass="13085">MLDRLSTPKVRTSGRSLVAFFALGLLLNGVILGADVVTTVLSTETAAVVLVVLTAAPVVSGYGVPSGFAFAFGTGLGFSLVTGWPFALSTPTLRELAPMSVVVGVGFALVLGTTATVLATAWLSLRDAS</sequence>
<keyword evidence="1" id="KW-1133">Transmembrane helix</keyword>
<protein>
    <submittedName>
        <fullName evidence="2">Uncharacterized protein</fullName>
    </submittedName>
</protein>
<comment type="caution">
    <text evidence="2">The sequence shown here is derived from an EMBL/GenBank/DDBJ whole genome shotgun (WGS) entry which is preliminary data.</text>
</comment>
<feature type="transmembrane region" description="Helical" evidence="1">
    <location>
        <begin position="99"/>
        <end position="125"/>
    </location>
</feature>
<gene>
    <name evidence="2" type="ORF">ACFQGB_13595</name>
</gene>
<feature type="transmembrane region" description="Helical" evidence="1">
    <location>
        <begin position="69"/>
        <end position="87"/>
    </location>
</feature>
<accession>A0ABD5VFQ5</accession>
<keyword evidence="3" id="KW-1185">Reference proteome</keyword>
<proteinExistence type="predicted"/>
<dbReference type="EMBL" id="JBHSXN010000002">
    <property type="protein sequence ID" value="MFC6953901.1"/>
    <property type="molecule type" value="Genomic_DNA"/>
</dbReference>
<keyword evidence="1" id="KW-0812">Transmembrane</keyword>
<reference evidence="2 3" key="1">
    <citation type="journal article" date="2019" name="Int. J. Syst. Evol. Microbiol.">
        <title>The Global Catalogue of Microorganisms (GCM) 10K type strain sequencing project: providing services to taxonomists for standard genome sequencing and annotation.</title>
        <authorList>
            <consortium name="The Broad Institute Genomics Platform"/>
            <consortium name="The Broad Institute Genome Sequencing Center for Infectious Disease"/>
            <person name="Wu L."/>
            <person name="Ma J."/>
        </authorList>
    </citation>
    <scope>NUCLEOTIDE SEQUENCE [LARGE SCALE GENOMIC DNA]</scope>
    <source>
        <strain evidence="2 3">GX26</strain>
    </source>
</reference>
<evidence type="ECO:0000313" key="3">
    <source>
        <dbReference type="Proteomes" id="UP001596395"/>
    </source>
</evidence>
<organism evidence="2 3">
    <name type="scientific">Halorubellus litoreus</name>
    <dbReference type="NCBI Taxonomy" id="755308"/>
    <lineage>
        <taxon>Archaea</taxon>
        <taxon>Methanobacteriati</taxon>
        <taxon>Methanobacteriota</taxon>
        <taxon>Stenosarchaea group</taxon>
        <taxon>Halobacteria</taxon>
        <taxon>Halobacteriales</taxon>
        <taxon>Halorubellaceae</taxon>
        <taxon>Halorubellus</taxon>
    </lineage>
</organism>
<dbReference type="Proteomes" id="UP001596395">
    <property type="component" value="Unassembled WGS sequence"/>
</dbReference>
<keyword evidence="1" id="KW-0472">Membrane</keyword>
<evidence type="ECO:0000256" key="1">
    <source>
        <dbReference type="SAM" id="Phobius"/>
    </source>
</evidence>